<keyword evidence="3" id="KW-1185">Reference proteome</keyword>
<name>A0A0L0VZQ0_9BASI</name>
<feature type="compositionally biased region" description="Basic and acidic residues" evidence="1">
    <location>
        <begin position="268"/>
        <end position="279"/>
    </location>
</feature>
<feature type="compositionally biased region" description="Polar residues" evidence="1">
    <location>
        <begin position="1"/>
        <end position="11"/>
    </location>
</feature>
<proteinExistence type="predicted"/>
<evidence type="ECO:0000256" key="1">
    <source>
        <dbReference type="SAM" id="MobiDB-lite"/>
    </source>
</evidence>
<evidence type="ECO:0000313" key="3">
    <source>
        <dbReference type="Proteomes" id="UP000054564"/>
    </source>
</evidence>
<dbReference type="EMBL" id="AJIL01000011">
    <property type="protein sequence ID" value="KNF04753.1"/>
    <property type="molecule type" value="Genomic_DNA"/>
</dbReference>
<dbReference type="AlphaFoldDB" id="A0A0L0VZQ0"/>
<feature type="compositionally biased region" description="Polar residues" evidence="1">
    <location>
        <begin position="234"/>
        <end position="243"/>
    </location>
</feature>
<protein>
    <submittedName>
        <fullName evidence="2">Uncharacterized protein</fullName>
    </submittedName>
</protein>
<dbReference type="Proteomes" id="UP000054564">
    <property type="component" value="Unassembled WGS sequence"/>
</dbReference>
<feature type="compositionally biased region" description="Basic and acidic residues" evidence="1">
    <location>
        <begin position="207"/>
        <end position="223"/>
    </location>
</feature>
<accession>A0A0L0VZQ0</accession>
<feature type="region of interest" description="Disordered" evidence="1">
    <location>
        <begin position="170"/>
        <end position="243"/>
    </location>
</feature>
<organism evidence="2 3">
    <name type="scientific">Puccinia striiformis f. sp. tritici PST-78</name>
    <dbReference type="NCBI Taxonomy" id="1165861"/>
    <lineage>
        <taxon>Eukaryota</taxon>
        <taxon>Fungi</taxon>
        <taxon>Dikarya</taxon>
        <taxon>Basidiomycota</taxon>
        <taxon>Pucciniomycotina</taxon>
        <taxon>Pucciniomycetes</taxon>
        <taxon>Pucciniales</taxon>
        <taxon>Pucciniaceae</taxon>
        <taxon>Puccinia</taxon>
    </lineage>
</organism>
<reference evidence="3" key="1">
    <citation type="submission" date="2014-03" db="EMBL/GenBank/DDBJ databases">
        <title>The Genome Sequence of Puccinia striiformis f. sp. tritici PST-78.</title>
        <authorList>
            <consortium name="The Broad Institute Genome Sequencing Platform"/>
            <person name="Cuomo C."/>
            <person name="Hulbert S."/>
            <person name="Chen X."/>
            <person name="Walker B."/>
            <person name="Young S.K."/>
            <person name="Zeng Q."/>
            <person name="Gargeya S."/>
            <person name="Fitzgerald M."/>
            <person name="Haas B."/>
            <person name="Abouelleil A."/>
            <person name="Alvarado L."/>
            <person name="Arachchi H.M."/>
            <person name="Berlin A.M."/>
            <person name="Chapman S.B."/>
            <person name="Goldberg J."/>
            <person name="Griggs A."/>
            <person name="Gujja S."/>
            <person name="Hansen M."/>
            <person name="Howarth C."/>
            <person name="Imamovic A."/>
            <person name="Larimer J."/>
            <person name="McCowan C."/>
            <person name="Montmayeur A."/>
            <person name="Murphy C."/>
            <person name="Neiman D."/>
            <person name="Pearson M."/>
            <person name="Priest M."/>
            <person name="Roberts A."/>
            <person name="Saif S."/>
            <person name="Shea T."/>
            <person name="Sisk P."/>
            <person name="Sykes S."/>
            <person name="Wortman J."/>
            <person name="Nusbaum C."/>
            <person name="Birren B."/>
        </authorList>
    </citation>
    <scope>NUCLEOTIDE SEQUENCE [LARGE SCALE GENOMIC DNA]</scope>
    <source>
        <strain evidence="3">race PST-78</strain>
    </source>
</reference>
<feature type="region of interest" description="Disordered" evidence="1">
    <location>
        <begin position="263"/>
        <end position="285"/>
    </location>
</feature>
<gene>
    <name evidence="2" type="ORF">PSTG_02233</name>
</gene>
<evidence type="ECO:0000313" key="2">
    <source>
        <dbReference type="EMBL" id="KNF04753.1"/>
    </source>
</evidence>
<comment type="caution">
    <text evidence="2">The sequence shown here is derived from an EMBL/GenBank/DDBJ whole genome shotgun (WGS) entry which is preliminary data.</text>
</comment>
<sequence>MSDSGDISINPSLPDEPDTDTDYVPPTSSPIEVFVEDDREPEHIERRIASLEFRVGTVIGFEFGGALEGLPTVTGRLRDLERRTGRLTAHLARVPLEYRVAELEARNTILGEAFVSKRGYNLLKLMFSTFTSDHVGRMQANLALAEQRLSRRITTLDYLVYRLQRAVSPARADAEDVPMAPADAVNGEANEREPRPDSPVGAGEANKGPDREPMGPERCDPARAEGSATDAPVASTSQATTRGRSLESMVLSLGGLVNIVNLQAPAKRPADKSSESSEHKRPKLG</sequence>
<feature type="region of interest" description="Disordered" evidence="1">
    <location>
        <begin position="1"/>
        <end position="28"/>
    </location>
</feature>